<dbReference type="PANTHER" id="PTHR22838">
    <property type="entry name" value="WD REPEAT PROTEIN 26-RELATED"/>
    <property type="match status" value="1"/>
</dbReference>
<dbReference type="CDD" id="cd00200">
    <property type="entry name" value="WD40"/>
    <property type="match status" value="1"/>
</dbReference>
<dbReference type="Proteomes" id="UP000749559">
    <property type="component" value="Unassembled WGS sequence"/>
</dbReference>
<organism evidence="6 7">
    <name type="scientific">Owenia fusiformis</name>
    <name type="common">Polychaete worm</name>
    <dbReference type="NCBI Taxonomy" id="6347"/>
    <lineage>
        <taxon>Eukaryota</taxon>
        <taxon>Metazoa</taxon>
        <taxon>Spiralia</taxon>
        <taxon>Lophotrochozoa</taxon>
        <taxon>Annelida</taxon>
        <taxon>Polychaeta</taxon>
        <taxon>Sedentaria</taxon>
        <taxon>Canalipalpata</taxon>
        <taxon>Sabellida</taxon>
        <taxon>Oweniida</taxon>
        <taxon>Oweniidae</taxon>
        <taxon>Owenia</taxon>
    </lineage>
</organism>
<dbReference type="PROSITE" id="PS50082">
    <property type="entry name" value="WD_REPEATS_2"/>
    <property type="match status" value="3"/>
</dbReference>
<dbReference type="Gene3D" id="2.130.10.10">
    <property type="entry name" value="YVTN repeat-like/Quinoprotein amine dehydrogenase"/>
    <property type="match status" value="2"/>
</dbReference>
<dbReference type="InterPro" id="IPR054080">
    <property type="entry name" value="TPR1-like_2nd"/>
</dbReference>
<name>A0A8J1U3I9_OWEFU</name>
<evidence type="ECO:0000256" key="3">
    <source>
        <dbReference type="ARBA" id="ARBA00022574"/>
    </source>
</evidence>
<keyword evidence="4" id="KW-0677">Repeat</keyword>
<protein>
    <submittedName>
        <fullName evidence="6">Uncharacterized protein</fullName>
    </submittedName>
</protein>
<dbReference type="SMART" id="SM00668">
    <property type="entry name" value="CTLH"/>
    <property type="match status" value="1"/>
</dbReference>
<dbReference type="InterPro" id="IPR019775">
    <property type="entry name" value="WD40_repeat_CS"/>
</dbReference>
<dbReference type="GO" id="GO:0005737">
    <property type="term" value="C:cytoplasm"/>
    <property type="evidence" value="ECO:0007669"/>
    <property type="project" value="UniProtKB-SubCell"/>
</dbReference>
<evidence type="ECO:0000256" key="5">
    <source>
        <dbReference type="SAM" id="MobiDB-lite"/>
    </source>
</evidence>
<evidence type="ECO:0000256" key="1">
    <source>
        <dbReference type="ARBA" id="ARBA00004496"/>
    </source>
</evidence>
<comment type="subcellular location">
    <subcellularLocation>
        <location evidence="1">Cytoplasm</location>
    </subcellularLocation>
</comment>
<reference evidence="6" key="1">
    <citation type="submission" date="2022-03" db="EMBL/GenBank/DDBJ databases">
        <authorList>
            <person name="Martin C."/>
        </authorList>
    </citation>
    <scope>NUCLEOTIDE SEQUENCE</scope>
</reference>
<dbReference type="Pfam" id="PF00400">
    <property type="entry name" value="WD40"/>
    <property type="match status" value="4"/>
</dbReference>
<dbReference type="InterPro" id="IPR036322">
    <property type="entry name" value="WD40_repeat_dom_sf"/>
</dbReference>
<dbReference type="GO" id="GO:0034657">
    <property type="term" value="C:GID complex"/>
    <property type="evidence" value="ECO:0007669"/>
    <property type="project" value="TreeGrafter"/>
</dbReference>
<feature type="region of interest" description="Disordered" evidence="5">
    <location>
        <begin position="1"/>
        <end position="26"/>
    </location>
</feature>
<dbReference type="InterPro" id="IPR020472">
    <property type="entry name" value="WD40_PAC1"/>
</dbReference>
<sequence>MQTNGCPQHNGESGPPPSTSNVNGACATNGVANGETERQCTLKHISKTDQDIIRLIGQHLKGLGLDGPADDLMRQSGTMLEHPAASTFRSHIMNGEWEKADSGLNELKSLVECSRGTIKMRFLLLEQKYLEYLEDGRVLEALNCLRNELTPLKFNTQRVHELSTYMMCSNPEDLREMANWSGKGQSSRRKLIEKLQSFLPPSVMLPPRRLLTLLNQAIDLQKDRCPYHNTQYDNNLDAVSLLMDHICSREDFPCTTTQVLNDHCDEVWFCRFSPDGTKLATGSKDGTLIIWDVDQNTYNLKLRRTFEGHNYGVSYIAWSPDNIYIVACGPDDCSELWIWNVETGDLRAKMSQSQEDSLTCAAFHYDGKKFITGGTRGQFYQCDLDGNVLESWEGIRVQCLQCLPDKRVLAADSRKRVRAYCFNDMSDQNILSEDQPIMSFTTNDTGRLALLNVATQGVHLWDLKDKILLRKFQGLTQGFYTIHSCFGGLNQDFIASGSEDQKVYIWHNKREEAVAVLEGHTRTVNCVHWNPKIPSMLASTSDDGTVRIWGPNFSSHSLSAHDSGCSTPV</sequence>
<evidence type="ECO:0000313" key="7">
    <source>
        <dbReference type="Proteomes" id="UP000749559"/>
    </source>
</evidence>
<dbReference type="InterPro" id="IPR015943">
    <property type="entry name" value="WD40/YVTN_repeat-like_dom_sf"/>
</dbReference>
<gene>
    <name evidence="6" type="ORF">OFUS_LOCUS16549</name>
</gene>
<dbReference type="OrthoDB" id="972532at2759"/>
<dbReference type="PANTHER" id="PTHR22838:SF0">
    <property type="entry name" value="WD REPEAT-CONTAINING PROTEIN 26"/>
    <property type="match status" value="1"/>
</dbReference>
<accession>A0A8J1U3I9</accession>
<feature type="compositionally biased region" description="Polar residues" evidence="5">
    <location>
        <begin position="1"/>
        <end position="11"/>
    </location>
</feature>
<dbReference type="PROSITE" id="PS50294">
    <property type="entry name" value="WD_REPEATS_REGION"/>
    <property type="match status" value="3"/>
</dbReference>
<proteinExistence type="predicted"/>
<dbReference type="InterPro" id="IPR001680">
    <property type="entry name" value="WD40_rpt"/>
</dbReference>
<dbReference type="SMART" id="SM00320">
    <property type="entry name" value="WD40"/>
    <property type="match status" value="5"/>
</dbReference>
<dbReference type="Pfam" id="PF21889">
    <property type="entry name" value="TPR1-like_2nd"/>
    <property type="match status" value="1"/>
</dbReference>
<dbReference type="GO" id="GO:0043161">
    <property type="term" value="P:proteasome-mediated ubiquitin-dependent protein catabolic process"/>
    <property type="evidence" value="ECO:0007669"/>
    <property type="project" value="TreeGrafter"/>
</dbReference>
<dbReference type="InterPro" id="IPR006595">
    <property type="entry name" value="CTLH_C"/>
</dbReference>
<dbReference type="InterPro" id="IPR051350">
    <property type="entry name" value="WD_repeat-ST_regulator"/>
</dbReference>
<evidence type="ECO:0000256" key="2">
    <source>
        <dbReference type="ARBA" id="ARBA00022490"/>
    </source>
</evidence>
<evidence type="ECO:0000313" key="6">
    <source>
        <dbReference type="EMBL" id="CAH1791472.1"/>
    </source>
</evidence>
<dbReference type="SUPFAM" id="SSF50978">
    <property type="entry name" value="WD40 repeat-like"/>
    <property type="match status" value="1"/>
</dbReference>
<keyword evidence="3" id="KW-0853">WD repeat</keyword>
<keyword evidence="7" id="KW-1185">Reference proteome</keyword>
<keyword evidence="2" id="KW-0963">Cytoplasm</keyword>
<dbReference type="AlphaFoldDB" id="A0A8J1U3I9"/>
<comment type="caution">
    <text evidence="6">The sequence shown here is derived from an EMBL/GenBank/DDBJ whole genome shotgun (WGS) entry which is preliminary data.</text>
</comment>
<evidence type="ECO:0000256" key="4">
    <source>
        <dbReference type="ARBA" id="ARBA00022737"/>
    </source>
</evidence>
<dbReference type="PRINTS" id="PR00320">
    <property type="entry name" value="GPROTEINBRPT"/>
</dbReference>
<dbReference type="FunFam" id="2.130.10.10:FF:000087">
    <property type="entry name" value="WD repeat-containing protein 26 homolog"/>
    <property type="match status" value="1"/>
</dbReference>
<dbReference type="EMBL" id="CAIIXF020000008">
    <property type="protein sequence ID" value="CAH1791472.1"/>
    <property type="molecule type" value="Genomic_DNA"/>
</dbReference>
<dbReference type="PROSITE" id="PS50897">
    <property type="entry name" value="CTLH"/>
    <property type="match status" value="1"/>
</dbReference>
<dbReference type="PROSITE" id="PS00678">
    <property type="entry name" value="WD_REPEATS_1"/>
    <property type="match status" value="1"/>
</dbReference>